<evidence type="ECO:0000256" key="2">
    <source>
        <dbReference type="ARBA" id="ARBA00022695"/>
    </source>
</evidence>
<evidence type="ECO:0000256" key="9">
    <source>
        <dbReference type="SAM" id="MobiDB-lite"/>
    </source>
</evidence>
<keyword evidence="12" id="KW-1185">Reference proteome</keyword>
<gene>
    <name evidence="11" type="ORF">J4Q44_G00055270</name>
</gene>
<evidence type="ECO:0000256" key="7">
    <source>
        <dbReference type="ARBA" id="ARBA00022840"/>
    </source>
</evidence>
<dbReference type="GO" id="GO:0006397">
    <property type="term" value="P:mRNA processing"/>
    <property type="evidence" value="ECO:0007669"/>
    <property type="project" value="InterPro"/>
</dbReference>
<protein>
    <recommendedName>
        <fullName evidence="10">KEN domain-containing protein</fullName>
    </recommendedName>
</protein>
<dbReference type="SUPFAM" id="SSF56672">
    <property type="entry name" value="DNA/RNA polymerases"/>
    <property type="match status" value="1"/>
</dbReference>
<proteinExistence type="predicted"/>
<evidence type="ECO:0000259" key="10">
    <source>
        <dbReference type="PROSITE" id="PS51392"/>
    </source>
</evidence>
<dbReference type="GO" id="GO:0003676">
    <property type="term" value="F:nucleic acid binding"/>
    <property type="evidence" value="ECO:0007669"/>
    <property type="project" value="InterPro"/>
</dbReference>
<keyword evidence="7" id="KW-0067">ATP-binding</keyword>
<evidence type="ECO:0000256" key="5">
    <source>
        <dbReference type="ARBA" id="ARBA00022759"/>
    </source>
</evidence>
<feature type="region of interest" description="Disordered" evidence="9">
    <location>
        <begin position="648"/>
        <end position="681"/>
    </location>
</feature>
<dbReference type="EMBL" id="JAGTTL010000004">
    <property type="protein sequence ID" value="KAK6323188.1"/>
    <property type="molecule type" value="Genomic_DNA"/>
</dbReference>
<dbReference type="InterPro" id="IPR050951">
    <property type="entry name" value="Retrovirus_Pol_polyprotein"/>
</dbReference>
<dbReference type="Gene3D" id="3.30.420.10">
    <property type="entry name" value="Ribonuclease H-like superfamily/Ribonuclease H"/>
    <property type="match status" value="1"/>
</dbReference>
<feature type="compositionally biased region" description="Polar residues" evidence="9">
    <location>
        <begin position="66"/>
        <end position="76"/>
    </location>
</feature>
<dbReference type="Pfam" id="PF17917">
    <property type="entry name" value="RT_RNaseH"/>
    <property type="match status" value="1"/>
</dbReference>
<keyword evidence="1" id="KW-0808">Transferase</keyword>
<organism evidence="11 12">
    <name type="scientific">Coregonus suidteri</name>
    <dbReference type="NCBI Taxonomy" id="861788"/>
    <lineage>
        <taxon>Eukaryota</taxon>
        <taxon>Metazoa</taxon>
        <taxon>Chordata</taxon>
        <taxon>Craniata</taxon>
        <taxon>Vertebrata</taxon>
        <taxon>Euteleostomi</taxon>
        <taxon>Actinopterygii</taxon>
        <taxon>Neopterygii</taxon>
        <taxon>Teleostei</taxon>
        <taxon>Protacanthopterygii</taxon>
        <taxon>Salmoniformes</taxon>
        <taxon>Salmonidae</taxon>
        <taxon>Coregoninae</taxon>
        <taxon>Coregonus</taxon>
    </lineage>
</organism>
<keyword evidence="2" id="KW-0548">Nucleotidyltransferase</keyword>
<dbReference type="Gene3D" id="1.10.510.10">
    <property type="entry name" value="Transferase(Phosphotransferase) domain 1"/>
    <property type="match status" value="1"/>
</dbReference>
<dbReference type="PANTHER" id="PTHR37984">
    <property type="entry name" value="PROTEIN CBG26694"/>
    <property type="match status" value="1"/>
</dbReference>
<dbReference type="InterPro" id="IPR012337">
    <property type="entry name" value="RNaseH-like_sf"/>
</dbReference>
<keyword evidence="6" id="KW-0378">Hydrolase</keyword>
<keyword evidence="5" id="KW-0255">Endonuclease</keyword>
<accession>A0AAN8M1X9</accession>
<dbReference type="InterPro" id="IPR041373">
    <property type="entry name" value="RT_RNaseH"/>
</dbReference>
<evidence type="ECO:0000313" key="11">
    <source>
        <dbReference type="EMBL" id="KAK6323188.1"/>
    </source>
</evidence>
<dbReference type="InterPro" id="IPR043128">
    <property type="entry name" value="Rev_trsase/Diguanyl_cyclase"/>
</dbReference>
<reference evidence="11 12" key="1">
    <citation type="submission" date="2021-04" db="EMBL/GenBank/DDBJ databases">
        <authorList>
            <person name="De Guttry C."/>
            <person name="Zahm M."/>
            <person name="Klopp C."/>
            <person name="Cabau C."/>
            <person name="Louis A."/>
            <person name="Berthelot C."/>
            <person name="Parey E."/>
            <person name="Roest Crollius H."/>
            <person name="Montfort J."/>
            <person name="Robinson-Rechavi M."/>
            <person name="Bucao C."/>
            <person name="Bouchez O."/>
            <person name="Gislard M."/>
            <person name="Lluch J."/>
            <person name="Milhes M."/>
            <person name="Lampietro C."/>
            <person name="Lopez Roques C."/>
            <person name="Donnadieu C."/>
            <person name="Braasch I."/>
            <person name="Desvignes T."/>
            <person name="Postlethwait J."/>
            <person name="Bobe J."/>
            <person name="Wedekind C."/>
            <person name="Guiguen Y."/>
        </authorList>
    </citation>
    <scope>NUCLEOTIDE SEQUENCE [LARGE SCALE GENOMIC DNA]</scope>
    <source>
        <strain evidence="11">Cs_M1</strain>
        <tissue evidence="11">Blood</tissue>
    </source>
</reference>
<dbReference type="SUPFAM" id="SSF56112">
    <property type="entry name" value="Protein kinase-like (PK-like)"/>
    <property type="match status" value="1"/>
</dbReference>
<dbReference type="InterPro" id="IPR011009">
    <property type="entry name" value="Kinase-like_dom_sf"/>
</dbReference>
<evidence type="ECO:0000256" key="3">
    <source>
        <dbReference type="ARBA" id="ARBA00022722"/>
    </source>
</evidence>
<dbReference type="InterPro" id="IPR010513">
    <property type="entry name" value="KEN_dom"/>
</dbReference>
<dbReference type="InterPro" id="IPR038357">
    <property type="entry name" value="KEN_sf"/>
</dbReference>
<keyword evidence="4" id="KW-0547">Nucleotide-binding</keyword>
<feature type="domain" description="KEN" evidence="10">
    <location>
        <begin position="1224"/>
        <end position="1347"/>
    </location>
</feature>
<dbReference type="InterPro" id="IPR036397">
    <property type="entry name" value="RNaseH_sf"/>
</dbReference>
<dbReference type="GO" id="GO:0004519">
    <property type="term" value="F:endonuclease activity"/>
    <property type="evidence" value="ECO:0007669"/>
    <property type="project" value="UniProtKB-KW"/>
</dbReference>
<dbReference type="Proteomes" id="UP001356427">
    <property type="component" value="Unassembled WGS sequence"/>
</dbReference>
<dbReference type="Pfam" id="PF06479">
    <property type="entry name" value="Ribonuc_2-5A"/>
    <property type="match status" value="1"/>
</dbReference>
<dbReference type="PROSITE" id="PS51392">
    <property type="entry name" value="KEN"/>
    <property type="match status" value="1"/>
</dbReference>
<dbReference type="SUPFAM" id="SSF53098">
    <property type="entry name" value="Ribonuclease H-like"/>
    <property type="match status" value="1"/>
</dbReference>
<dbReference type="GO" id="GO:0016787">
    <property type="term" value="F:hydrolase activity"/>
    <property type="evidence" value="ECO:0007669"/>
    <property type="project" value="UniProtKB-KW"/>
</dbReference>
<evidence type="ECO:0000313" key="12">
    <source>
        <dbReference type="Proteomes" id="UP001356427"/>
    </source>
</evidence>
<name>A0AAN8M1X9_9TELE</name>
<sequence>MLEWNQQEPQQHRRRWRTGSREQNDQILRMGSALQEVITTIRGLGDPRDTSTTIFPARTIFKSAHSRSGTQRSSTLAPEGLPMGPLPGVRDSFSRVEENRRYHHHIRRVLPPLQGGVLTIPWKGKAAGGASVLPPAGEEECPGVRLGIPYSSGGMQGGMSGPSSITIDVVLREDVGRELACRDTSLSFDQFWQELRSHGAMFFQSFVDEIFRDMQGQGVVVYIDDILVYSPTRVEHVALVRRVLRRLLEHDLYGGPVRLQWSAEADRAFGRLKDLFTSAPVLAHPDPSLPISGRGGRVQRPKLSPAERNYDVGDRELLAVVQALKVWRHWLEGAQHPFLILTDHRNLEYIRAARRAEPSPGRDALSRWYDTEERSVEPNPILPESCLVAPVVWEVDAELERALRTDPSPPQCPEGRKVWRAFMERLGVSVSLTSGYHPESNGQVERVNQDVGRFLRTYCQDRPEEWARLPAGSGTLAAEPDRAPAVDEWLRRSEETWNAAHVHLQRALRRLKASADLHRSEGPVYASGDRVWLSTRNLPLRLPCRKLGRRPVVAGPLQESEIRETPPPPLDIEGAPAYSVRSILDSRRRWEVSSIYWSGRDLPSNRRAETLENDIKRLGGTVEKFFSKEIKYLVSNKREARYVQCQGRNTLVPSPYSGHSSPHPRPRPGSHRDGLRGSSQGQADMVVMSRGKSLVERVVKEQVRIQVNEILSNALEWGTKQRVQEPSLADLRGNLDWIKQRDEERGWTWEEMIASLREALAPGGENPRNFFRGAHDVGAAGGRYGAVQRGCRGGRQVTGATDPGVEPVVCVPSTVRSIPAPRTKPTVPGARVVSPAPASGARQDQGYFEGLERKWGSSPEPEPPPRNAHPALPCVDATRGLAGPGGPLRPGCPSQRQWGTGGPLGNWRSTGARLAFAISGGDWRSIRARLAFAISGGDWRSIRARLAFAISGGDWRSIGARLAFAISGGDWRSIGARLAFAISGGDWRSIGARLAFAISGGDWRSTGARLALATCLHDIQSWMSMNLLKLNSNKTEVLLIGSKSTLSKHHYRWLSGPSIPTKLINRLQLVLNSAARIHTRSTEHIKPILINLHWLPVQSCINFKTLLLTYKAFHNLAPTYISDLLPVYAPSRSLCFSSAGGLVSPHSTSPPWVVGMLTYYILSGGHHPFGRGPRCEGNILDGKYNLDHVVDDVAKDLIEWMINKDPKKRSTVEETLDHPYFWDEEKRVEYLRRIGNEKEVGKYRDADPQLLEALEQSAMERTFCQWRSKLPSDLMNKMDGKKPYPENMLGLLCFIRNLHEHYAEDLESVDLMKMFPDLFGCVYMLAKKQGWNSRPGLKNMFQRDLSS</sequence>
<keyword evidence="3" id="KW-0540">Nuclease</keyword>
<dbReference type="PANTHER" id="PTHR37984:SF5">
    <property type="entry name" value="PROTEIN NYNRIN-LIKE"/>
    <property type="match status" value="1"/>
</dbReference>
<dbReference type="GO" id="GO:0003964">
    <property type="term" value="F:RNA-directed DNA polymerase activity"/>
    <property type="evidence" value="ECO:0007669"/>
    <property type="project" value="UniProtKB-KW"/>
</dbReference>
<feature type="region of interest" description="Disordered" evidence="9">
    <location>
        <begin position="63"/>
        <end position="88"/>
    </location>
</feature>
<feature type="region of interest" description="Disordered" evidence="9">
    <location>
        <begin position="820"/>
        <end position="893"/>
    </location>
</feature>
<feature type="region of interest" description="Disordered" evidence="9">
    <location>
        <begin position="1"/>
        <end position="24"/>
    </location>
</feature>
<dbReference type="InterPro" id="IPR043502">
    <property type="entry name" value="DNA/RNA_pol_sf"/>
</dbReference>
<evidence type="ECO:0000256" key="4">
    <source>
        <dbReference type="ARBA" id="ARBA00022741"/>
    </source>
</evidence>
<evidence type="ECO:0000256" key="6">
    <source>
        <dbReference type="ARBA" id="ARBA00022801"/>
    </source>
</evidence>
<dbReference type="GO" id="GO:0005524">
    <property type="term" value="F:ATP binding"/>
    <property type="evidence" value="ECO:0007669"/>
    <property type="project" value="UniProtKB-KW"/>
</dbReference>
<dbReference type="Gene3D" id="1.20.1440.180">
    <property type="entry name" value="KEN domain"/>
    <property type="match status" value="1"/>
</dbReference>
<keyword evidence="8" id="KW-0695">RNA-directed DNA polymerase</keyword>
<dbReference type="GO" id="GO:0004540">
    <property type="term" value="F:RNA nuclease activity"/>
    <property type="evidence" value="ECO:0007669"/>
    <property type="project" value="InterPro"/>
</dbReference>
<dbReference type="Gene3D" id="3.30.70.270">
    <property type="match status" value="1"/>
</dbReference>
<evidence type="ECO:0000256" key="1">
    <source>
        <dbReference type="ARBA" id="ARBA00022679"/>
    </source>
</evidence>
<comment type="caution">
    <text evidence="11">The sequence shown here is derived from an EMBL/GenBank/DDBJ whole genome shotgun (WGS) entry which is preliminary data.</text>
</comment>
<evidence type="ECO:0000256" key="8">
    <source>
        <dbReference type="ARBA" id="ARBA00022918"/>
    </source>
</evidence>